<accession>A0A0N5CPU0</accession>
<evidence type="ECO:0000313" key="8">
    <source>
        <dbReference type="WBParaSite" id="TCLT_0000224001-mRNA-1"/>
    </source>
</evidence>
<feature type="domain" description="Ig-like" evidence="5">
    <location>
        <begin position="2590"/>
        <end position="2679"/>
    </location>
</feature>
<dbReference type="PROSITE" id="PS50835">
    <property type="entry name" value="IG_LIKE"/>
    <property type="match status" value="7"/>
</dbReference>
<evidence type="ECO:0000256" key="1">
    <source>
        <dbReference type="ARBA" id="ARBA00022737"/>
    </source>
</evidence>
<dbReference type="InterPro" id="IPR003599">
    <property type="entry name" value="Ig_sub"/>
</dbReference>
<dbReference type="CDD" id="cd00096">
    <property type="entry name" value="Ig"/>
    <property type="match status" value="1"/>
</dbReference>
<feature type="domain" description="Ig-like" evidence="5">
    <location>
        <begin position="2698"/>
        <end position="2789"/>
    </location>
</feature>
<keyword evidence="7" id="KW-1185">Reference proteome</keyword>
<dbReference type="InterPro" id="IPR003598">
    <property type="entry name" value="Ig_sub2"/>
</dbReference>
<evidence type="ECO:0000313" key="6">
    <source>
        <dbReference type="EMBL" id="VDM98085.1"/>
    </source>
</evidence>
<protein>
    <submittedName>
        <fullName evidence="8">PH domain-containing protein</fullName>
    </submittedName>
</protein>
<keyword evidence="3" id="KW-0393">Immunoglobulin domain</keyword>
<dbReference type="PANTHER" id="PTHR47633">
    <property type="entry name" value="IMMUNOGLOBULIN"/>
    <property type="match status" value="1"/>
</dbReference>
<name>A0A0N5CPU0_THECL</name>
<dbReference type="InterPro" id="IPR013098">
    <property type="entry name" value="Ig_I-set"/>
</dbReference>
<feature type="region of interest" description="Disordered" evidence="4">
    <location>
        <begin position="3324"/>
        <end position="3354"/>
    </location>
</feature>
<dbReference type="WBParaSite" id="TCLT_0000224001-mRNA-1">
    <property type="protein sequence ID" value="TCLT_0000224001-mRNA-1"/>
    <property type="gene ID" value="TCLT_0000224001"/>
</dbReference>
<dbReference type="InterPro" id="IPR013783">
    <property type="entry name" value="Ig-like_fold"/>
</dbReference>
<evidence type="ECO:0000256" key="3">
    <source>
        <dbReference type="ARBA" id="ARBA00023319"/>
    </source>
</evidence>
<dbReference type="InterPro" id="IPR036179">
    <property type="entry name" value="Ig-like_dom_sf"/>
</dbReference>
<feature type="domain" description="Ig-like" evidence="5">
    <location>
        <begin position="2838"/>
        <end position="2925"/>
    </location>
</feature>
<proteinExistence type="predicted"/>
<sequence length="3459" mass="394585">MPERANLRERHLRTAIKNNLTDSKQELYKAENCETYTVSELQDNCQAHSNVSNIDYSKPLSISDIEEFDRVKADILLKMKAIDKVTLKIETEINANAKIDNDAYQIERAIYDISEQIESRQPVTEAQAEASEELMKAILENIILNTGNGSAKDIIVAYKKPIALLREKINELEKLLLCNSSIFIGQSVNLVSESLSEPIELLTLKCNDEKCKQPELKDMKTLSNEQVDKIPDNQEFAKMAPLTSSIKDQIQRLETMLEEVENHDENDDWKEIQSTENEIDVVANDIKQDEVHDILIQVNNQMAAIKRNISKKSTGPAINLLHKVRKNVSSVLDFLSVNKKKLAKKVAKERAQSPNCLLSPSSRTGYFFSTDASVNFHLVKPEGEEYMNAIVMLRSTSDNSANSLLKNEKNDNLENRTEVLEKSDEFWRNGEETQNLPMITNLQSRSIMKDSVEDPTIIPVPPPRRRKEMNQRIASTCNFATNSTRLQHRSKSCDFKNTSFQLHNLSEQIFKPEITAENLHSIPSTPNDVQINKLESSVLSQIPSILQSNNVESSNATPEPMLKNIVESVSEIYISCETFLNNEEKFFDCSFTWPSKMQYHLFLEAFDESSSMQLFCEDSDYAPESLVPSLLIFKPKDCAENEEMLLQKLAHPSFNDALNESIIETFSEDSMKSLATSEESGVENEKIFCQYQNTAQHFGKMEQELTNLDLQYLAPKISESMHSESMENELEKLRDYLEMEYQQHPESAQIIENESDALHKLESMDNEEFSQELNDAIIIHNQNATFDDVEILSTIMEGSESSKNASSFMSNSTTTVIAFDCLDTEKSSTDDQKNVKESSFTTPALKLIAKAISIPFKTDDNDENYLNDYGKRIILINELDNMLESEEIILNVNYKKCSSKLKVIAILSPEVRAVTKACTIIGEDFDVVVEQQDEVQNFTIKICDYMSDSISFDLMLPNTIDVDLSLIQDEQCEGVFLYKLASRAYEETDDDQISSIASDCAYDDHSRNTSRNNEQHTCVSVNIVARSMHDITHASLEEIPWGEVSMNIIIISDMVRSTSNSEAKNALIQSVSVSESNEIENRSLRSHESFRSSSLDLGELSELGDQMDIWQEMNIPRYIVKEGSTATITCEFNNFLIPGSVINWYKGKTLVQILPGKIDRISHDLLEVLVISHMSPVDGDIYSIKVNDTVYPVACLIVEDDQALSEKIEDDACFISPPQTLFVMEGQPSIISCQVNKSNQKVEWCKDNKKWVTKSARVRLETDKFGYHQIIIDKTELEDQGTYYAFLGDQFTTVTLVVEERIDERELTINASGTDTDEDDYYEYLVPLGSTATIACELENSDEVRELVWRKDGLEIEFVNDAKVEHVANGLKHYLVIHDTQTDDSACYSISINEIEFKIARLIVNNCATSLGEEYISESNVEESIVPIGSAATIHCETITQHYSLDWRKNMQPIREDERIERKDTRDGFEHSITICGVRKSDEGEYGVVIKDSYTAVTKITVVEYQERTDTQQLDIALHPTICSVEDVSANMNHVSFQKASSTYQLCSVNEYFDLHLSMQSIDIPVIIEEKQLEFISHLFLETSIQSSDQEISKHHGEAVAEAVIVLTQMAKHSADIHLSSQFTQLKTSVTSQRCPKQLTVLTCVNEKIIEKLSKNLSDQRTKLDMVVLWPRHQQAAVHYKYFSKETLGMHFFAPEVNTCHQTFGFIRSLEQENNDKRLLEKSITYPQSIGRHFKISTVRLEFVAVYKIEEALNAAAEIDIARKDWHYLESKASNRIITEGTFTICKPVQEKKTEATFLSRIAPSVFKTSGKYIISTTHIRAFLWSNVDRNQIATKCVPLIRTEIVRKEMTSSTYDVHELNCNLFNDFQMAKTELKLYLKPIRYLDICQRDFAISCINSELELLSQEQRNLTTDTEVRTARTNRLSTRLKGSTEEYFTVSTAFNVQSETDNMVVTLKTKAPKLIEKVNLFLSYVTTNITLEFWSQALQEFHVDTTNTMSRTYAQIAKFKPSSSKNVYIIPCFEIHSQDHNASVTLFSKTPVKIERLHCLLSDSSILSVFDFRSMLDHTMKTEAKILAKEKETYLANVKSAKYEERNIVEMIETQSKKEAIEIILSASTPKVIEECKFSDEFINLITELWSQVESSLNTSTCLLTSRSSIIQKYLKASQERNITLFATFCVQDQVESIVFTFPQTQQLSERNTRKFTSSSVKCVAELCSRRHREASTHADIYVARQEKSSIYVGASTIENCSTETSFNMKPELHELEVTLLKPASGLFDKIHRLFSYRSVDFIASLWLQGQSNFYADETIFTKRRENACKYLKAACEEHYTVSRSFKKHSENDCTMKTFLTLDAEITEKVNSQFEVQISDLSTEIQAEMQIYCADILISDVENEKDQKSLQSATFESVEMFTFFEQSTDEEHSWLTLALLRNTEVAEKSYSDELAELSVEINYIYWNQKLAKASIPTPSHLLRVCDTDDTFAEKSPAAFVIKSIEIPENITDEHFVHETEKNSGVKFTASESFEVNTDFKTTQSQKHEMQTAWSHEESSVETYEYLSLAQTIECVHISQENIHEEEKSTAEDRISLTETPPQFAECLNENYEIEEFSTHSFKCIVYGTPTPRVQWYCNGKAVIPNDSVTIVAEDGIHILKIIHVDQTWNGNLLCEAINTSGTSRSHAIIHIQKSEQSSVRRASTGEQSPIIHLPLKSEMHVKKQESAQLKCIFSGTPLPSVQWTHDDIIIENNSHYLIVYEDGISILRILNADDIDNAVFCCTATNLFGSVGTSCRVIVEEKEEVQSVDIRCSKEEQMTSTANVVEELIINQIPSDSSQDSFSSQFQAPQFTLPLSDITIKESEELQLKCIAIGTPMPFIHWTYNGQEIQPNDRNICTINEDGIVILKIGTGKKEGLYICEATNGIGSARTQSFVHVHHPEVPVAVNLKGPNTVESTEFQILLQSSTKDRILFDVTDHKKEVIAPKMESQRPDKTESSNQKYEESAVEQHILANALNYLIEAEAVTIRVLSEKFSAYLKIQKDSIREAEEPIKVIIEEDIVRMRSYMKIIHYNVKEIRIMHRHREQPLISSRRTIYEKIEFEEVFHRDEAEKYMENEGIVNYHANFLQMHENFESHEDSRTHLKLCKVETASEKRSPQIREEEISNFSEKSISFFIDCIANEVSSVVHANIFITTQQRYKVIFNIHLTSGRRVLDVNDTQSYLSEIERCPHFIQPFAIFEDSISTGLRCIISGLPTPCIRILYNGHPIQRDNKFFRVAYRNGIVTLHMQQILEGHYICEATNVAGRAQTECTITTREISNETIRRKDREIRIEVGTTNEERLVPDKQKPKTLKSTTIDEQQKKYKHYQQKTNQQITEVDMTEETQTAPASSADISTKYESASLSGKHQKQTIKRTERTVNITEERALSTEAVKTSNVYEKQSEELDIIEIKRTSNKEATTRKFDSAKMEL</sequence>
<dbReference type="STRING" id="103827.A0A0N5CPU0"/>
<keyword evidence="2" id="KW-1015">Disulfide bond</keyword>
<dbReference type="FunFam" id="2.60.40.10:FF:000107">
    <property type="entry name" value="Myosin, light chain kinase a"/>
    <property type="match status" value="1"/>
</dbReference>
<feature type="domain" description="Ig-like" evidence="5">
    <location>
        <begin position="3219"/>
        <end position="3303"/>
    </location>
</feature>
<dbReference type="PANTHER" id="PTHR47633:SF4">
    <property type="entry name" value="MYOPALLADIN ISOFORM X1"/>
    <property type="match status" value="1"/>
</dbReference>
<dbReference type="OrthoDB" id="5969272at2759"/>
<reference evidence="6 7" key="2">
    <citation type="submission" date="2018-11" db="EMBL/GenBank/DDBJ databases">
        <authorList>
            <consortium name="Pathogen Informatics"/>
        </authorList>
    </citation>
    <scope>NUCLEOTIDE SEQUENCE [LARGE SCALE GENOMIC DNA]</scope>
</reference>
<feature type="domain" description="Ig-like" evidence="5">
    <location>
        <begin position="1414"/>
        <end position="1498"/>
    </location>
</feature>
<keyword evidence="1" id="KW-0677">Repeat</keyword>
<reference evidence="8" key="1">
    <citation type="submission" date="2017-02" db="UniProtKB">
        <authorList>
            <consortium name="WormBaseParasite"/>
        </authorList>
    </citation>
    <scope>IDENTIFICATION</scope>
</reference>
<feature type="domain" description="Ig-like" evidence="5">
    <location>
        <begin position="1192"/>
        <end position="1295"/>
    </location>
</feature>
<gene>
    <name evidence="6" type="ORF">TCLT_LOCUS2241</name>
</gene>
<organism evidence="8">
    <name type="scientific">Thelazia callipaeda</name>
    <name type="common">Oriental eyeworm</name>
    <name type="synonym">Parasitic nematode</name>
    <dbReference type="NCBI Taxonomy" id="103827"/>
    <lineage>
        <taxon>Eukaryota</taxon>
        <taxon>Metazoa</taxon>
        <taxon>Ecdysozoa</taxon>
        <taxon>Nematoda</taxon>
        <taxon>Chromadorea</taxon>
        <taxon>Rhabditida</taxon>
        <taxon>Spirurina</taxon>
        <taxon>Spiruromorpha</taxon>
        <taxon>Thelazioidea</taxon>
        <taxon>Thelaziidae</taxon>
        <taxon>Thelazia</taxon>
    </lineage>
</organism>
<dbReference type="Proteomes" id="UP000276776">
    <property type="component" value="Unassembled WGS sequence"/>
</dbReference>
<dbReference type="Pfam" id="PF07679">
    <property type="entry name" value="I-set"/>
    <property type="match status" value="6"/>
</dbReference>
<evidence type="ECO:0000256" key="4">
    <source>
        <dbReference type="SAM" id="MobiDB-lite"/>
    </source>
</evidence>
<dbReference type="Gene3D" id="2.60.40.10">
    <property type="entry name" value="Immunoglobulins"/>
    <property type="match status" value="7"/>
</dbReference>
<evidence type="ECO:0000259" key="5">
    <source>
        <dbReference type="PROSITE" id="PS50835"/>
    </source>
</evidence>
<dbReference type="SMART" id="SM00409">
    <property type="entry name" value="IG"/>
    <property type="match status" value="7"/>
</dbReference>
<evidence type="ECO:0000256" key="2">
    <source>
        <dbReference type="ARBA" id="ARBA00023157"/>
    </source>
</evidence>
<dbReference type="InterPro" id="IPR007110">
    <property type="entry name" value="Ig-like_dom"/>
</dbReference>
<feature type="domain" description="Ig-like" evidence="5">
    <location>
        <begin position="1329"/>
        <end position="1400"/>
    </location>
</feature>
<dbReference type="SUPFAM" id="SSF48726">
    <property type="entry name" value="Immunoglobulin"/>
    <property type="match status" value="8"/>
</dbReference>
<dbReference type="SMART" id="SM00408">
    <property type="entry name" value="IGc2"/>
    <property type="match status" value="4"/>
</dbReference>
<dbReference type="FunFam" id="2.60.40.10:FF:000032">
    <property type="entry name" value="palladin isoform X1"/>
    <property type="match status" value="1"/>
</dbReference>
<evidence type="ECO:0000313" key="7">
    <source>
        <dbReference type="Proteomes" id="UP000276776"/>
    </source>
</evidence>
<feature type="compositionally biased region" description="Basic and acidic residues" evidence="4">
    <location>
        <begin position="3324"/>
        <end position="3337"/>
    </location>
</feature>
<dbReference type="EMBL" id="UYYF01000416">
    <property type="protein sequence ID" value="VDM98085.1"/>
    <property type="molecule type" value="Genomic_DNA"/>
</dbReference>